<evidence type="ECO:0000313" key="2">
    <source>
        <dbReference type="Proteomes" id="UP000052023"/>
    </source>
</evidence>
<gene>
    <name evidence="1" type="ORF">CQ13_37415</name>
</gene>
<name>A0A0R3M544_9BRAD</name>
<accession>A0A0R3M544</accession>
<protein>
    <submittedName>
        <fullName evidence="1">Uncharacterized protein</fullName>
    </submittedName>
</protein>
<comment type="caution">
    <text evidence="1">The sequence shown here is derived from an EMBL/GenBank/DDBJ whole genome shotgun (WGS) entry which is preliminary data.</text>
</comment>
<dbReference type="AlphaFoldDB" id="A0A0R3M544"/>
<keyword evidence="2" id="KW-1185">Reference proteome</keyword>
<reference evidence="1 2" key="1">
    <citation type="submission" date="2014-03" db="EMBL/GenBank/DDBJ databases">
        <title>Bradyrhizobium valentinum sp. nov., isolated from effective nodules of Lupinus mariae-josephae, a lupine endemic of basic-lime soils in Eastern Spain.</title>
        <authorList>
            <person name="Duran D."/>
            <person name="Rey L."/>
            <person name="Navarro A."/>
            <person name="Busquets A."/>
            <person name="Imperial J."/>
            <person name="Ruiz-Argueso T."/>
        </authorList>
    </citation>
    <scope>NUCLEOTIDE SEQUENCE [LARGE SCALE GENOMIC DNA]</scope>
    <source>
        <strain evidence="1 2">Ro19</strain>
    </source>
</reference>
<dbReference type="Proteomes" id="UP000052023">
    <property type="component" value="Unassembled WGS sequence"/>
</dbReference>
<proteinExistence type="predicted"/>
<dbReference type="EMBL" id="LLYA01000228">
    <property type="protein sequence ID" value="KRR15036.1"/>
    <property type="molecule type" value="Genomic_DNA"/>
</dbReference>
<evidence type="ECO:0000313" key="1">
    <source>
        <dbReference type="EMBL" id="KRR15036.1"/>
    </source>
</evidence>
<organism evidence="1 2">
    <name type="scientific">Bradyrhizobium retamae</name>
    <dbReference type="NCBI Taxonomy" id="1300035"/>
    <lineage>
        <taxon>Bacteria</taxon>
        <taxon>Pseudomonadati</taxon>
        <taxon>Pseudomonadota</taxon>
        <taxon>Alphaproteobacteria</taxon>
        <taxon>Hyphomicrobiales</taxon>
        <taxon>Nitrobacteraceae</taxon>
        <taxon>Bradyrhizobium</taxon>
    </lineage>
</organism>
<sequence length="70" mass="7764">MAMFWIVVLETTNSGSCWYGGHNFGAAARKRRRFSEMTRSLAAEGNDTAGFEDRSFHDVAGIDRDAETST</sequence>